<evidence type="ECO:0000313" key="1">
    <source>
        <dbReference type="EMBL" id="TRZ16641.1"/>
    </source>
</evidence>
<dbReference type="EMBL" id="SWJQ01000304">
    <property type="protein sequence ID" value="TRZ16641.1"/>
    <property type="molecule type" value="Genomic_DNA"/>
</dbReference>
<accession>A0A8K1GDC8</accession>
<name>A0A8K1GDC8_9PASS</name>
<keyword evidence="2" id="KW-1185">Reference proteome</keyword>
<comment type="caution">
    <text evidence="1">The sequence shown here is derived from an EMBL/GenBank/DDBJ whole genome shotgun (WGS) entry which is preliminary data.</text>
</comment>
<reference evidence="1" key="1">
    <citation type="submission" date="2019-04" db="EMBL/GenBank/DDBJ databases">
        <title>Genome assembly of Zosterops borbonicus 15179.</title>
        <authorList>
            <person name="Leroy T."/>
            <person name="Anselmetti Y."/>
            <person name="Tilak M.-K."/>
            <person name="Nabholz B."/>
        </authorList>
    </citation>
    <scope>NUCLEOTIDE SEQUENCE</scope>
    <source>
        <strain evidence="1">HGM_15179</strain>
        <tissue evidence="1">Muscle</tissue>
    </source>
</reference>
<sequence length="89" mass="9772">MIASYQTPPLPSDGDNVVCLILPYVMPHGFRFFSTALATILKYLAKERAMEEVYFPAISNQMNGVNSLSFISKGTLLSPGPSRCLTDDI</sequence>
<protein>
    <submittedName>
        <fullName evidence="1">Uncharacterized protein</fullName>
    </submittedName>
</protein>
<organism evidence="1 2">
    <name type="scientific">Zosterops borbonicus</name>
    <dbReference type="NCBI Taxonomy" id="364589"/>
    <lineage>
        <taxon>Eukaryota</taxon>
        <taxon>Metazoa</taxon>
        <taxon>Chordata</taxon>
        <taxon>Craniata</taxon>
        <taxon>Vertebrata</taxon>
        <taxon>Euteleostomi</taxon>
        <taxon>Archelosauria</taxon>
        <taxon>Archosauria</taxon>
        <taxon>Dinosauria</taxon>
        <taxon>Saurischia</taxon>
        <taxon>Theropoda</taxon>
        <taxon>Coelurosauria</taxon>
        <taxon>Aves</taxon>
        <taxon>Neognathae</taxon>
        <taxon>Neoaves</taxon>
        <taxon>Telluraves</taxon>
        <taxon>Australaves</taxon>
        <taxon>Passeriformes</taxon>
        <taxon>Sylvioidea</taxon>
        <taxon>Zosteropidae</taxon>
        <taxon>Zosterops</taxon>
    </lineage>
</organism>
<dbReference type="Proteomes" id="UP000796761">
    <property type="component" value="Unassembled WGS sequence"/>
</dbReference>
<gene>
    <name evidence="1" type="ORF">HGM15179_010467</name>
</gene>
<proteinExistence type="predicted"/>
<dbReference type="AlphaFoldDB" id="A0A8K1GDC8"/>
<evidence type="ECO:0000313" key="2">
    <source>
        <dbReference type="Proteomes" id="UP000796761"/>
    </source>
</evidence>